<feature type="region of interest" description="Disordered" evidence="1">
    <location>
        <begin position="1"/>
        <end position="98"/>
    </location>
</feature>
<feature type="region of interest" description="Disordered" evidence="1">
    <location>
        <begin position="189"/>
        <end position="385"/>
    </location>
</feature>
<evidence type="ECO:0000313" key="3">
    <source>
        <dbReference type="Proteomes" id="UP000054248"/>
    </source>
</evidence>
<evidence type="ECO:0000256" key="1">
    <source>
        <dbReference type="SAM" id="MobiDB-lite"/>
    </source>
</evidence>
<dbReference type="HOGENOM" id="CLU_718030_0_0_1"/>
<feature type="compositionally biased region" description="Low complexity" evidence="1">
    <location>
        <begin position="46"/>
        <end position="57"/>
    </location>
</feature>
<protein>
    <submittedName>
        <fullName evidence="2">Uncharacterized protein</fullName>
    </submittedName>
</protein>
<reference evidence="2 3" key="1">
    <citation type="submission" date="2014-04" db="EMBL/GenBank/DDBJ databases">
        <authorList>
            <consortium name="DOE Joint Genome Institute"/>
            <person name="Kuo A."/>
            <person name="Girlanda M."/>
            <person name="Perotto S."/>
            <person name="Kohler A."/>
            <person name="Nagy L.G."/>
            <person name="Floudas D."/>
            <person name="Copeland A."/>
            <person name="Barry K.W."/>
            <person name="Cichocki N."/>
            <person name="Veneault-Fourrey C."/>
            <person name="LaButti K."/>
            <person name="Lindquist E.A."/>
            <person name="Lipzen A."/>
            <person name="Lundell T."/>
            <person name="Morin E."/>
            <person name="Murat C."/>
            <person name="Sun H."/>
            <person name="Tunlid A."/>
            <person name="Henrissat B."/>
            <person name="Grigoriev I.V."/>
            <person name="Hibbett D.S."/>
            <person name="Martin F."/>
            <person name="Nordberg H.P."/>
            <person name="Cantor M.N."/>
            <person name="Hua S.X."/>
        </authorList>
    </citation>
    <scope>NUCLEOTIDE SEQUENCE [LARGE SCALE GENOMIC DNA]</scope>
    <source>
        <strain evidence="2 3">MUT 4182</strain>
    </source>
</reference>
<dbReference type="AlphaFoldDB" id="A0A0C3Q9M7"/>
<reference evidence="3" key="2">
    <citation type="submission" date="2015-01" db="EMBL/GenBank/DDBJ databases">
        <title>Evolutionary Origins and Diversification of the Mycorrhizal Mutualists.</title>
        <authorList>
            <consortium name="DOE Joint Genome Institute"/>
            <consortium name="Mycorrhizal Genomics Consortium"/>
            <person name="Kohler A."/>
            <person name="Kuo A."/>
            <person name="Nagy L.G."/>
            <person name="Floudas D."/>
            <person name="Copeland A."/>
            <person name="Barry K.W."/>
            <person name="Cichocki N."/>
            <person name="Veneault-Fourrey C."/>
            <person name="LaButti K."/>
            <person name="Lindquist E.A."/>
            <person name="Lipzen A."/>
            <person name="Lundell T."/>
            <person name="Morin E."/>
            <person name="Murat C."/>
            <person name="Riley R."/>
            <person name="Ohm R."/>
            <person name="Sun H."/>
            <person name="Tunlid A."/>
            <person name="Henrissat B."/>
            <person name="Grigoriev I.V."/>
            <person name="Hibbett D.S."/>
            <person name="Martin F."/>
        </authorList>
    </citation>
    <scope>NUCLEOTIDE SEQUENCE [LARGE SCALE GENOMIC DNA]</scope>
    <source>
        <strain evidence="3">MUT 4182</strain>
    </source>
</reference>
<gene>
    <name evidence="2" type="ORF">M407DRAFT_29049</name>
</gene>
<evidence type="ECO:0000313" key="2">
    <source>
        <dbReference type="EMBL" id="KIO21331.1"/>
    </source>
</evidence>
<organism evidence="2 3">
    <name type="scientific">Tulasnella calospora MUT 4182</name>
    <dbReference type="NCBI Taxonomy" id="1051891"/>
    <lineage>
        <taxon>Eukaryota</taxon>
        <taxon>Fungi</taxon>
        <taxon>Dikarya</taxon>
        <taxon>Basidiomycota</taxon>
        <taxon>Agaricomycotina</taxon>
        <taxon>Agaricomycetes</taxon>
        <taxon>Cantharellales</taxon>
        <taxon>Tulasnellaceae</taxon>
        <taxon>Tulasnella</taxon>
    </lineage>
</organism>
<sequence>MGQKKAKKHDPRPSPTPPPETPQNTSLDAQEARLLAQLERIRMEKQTVQPATAATAASPPPSVTGSVITQVPSNTANSDPPASHHTSTAPARRKAPIPRVPKIKNLAAYLEESVQMDKAMYNFFLRVVRSACGIVKLNDTWKTLSHEKKNIILHAITDEKDNKPLLPYLRNRFENDWVIETAIIRHLQERKRGKKRAAESLESDESAPEAQPSTQNPQLLHDSRPSTSAASTPPSVAPTPKALSPNTLDQMDIESSTGSVPAAPTPASRSKVAIPNSATTPALPLSPPSLIQATRAPLTEADTNVNRDMDASTSTTQPPSKPMPSTKKGAKRKVPEVMDDVATSENRRDEPQVLTPAPPLKKPRTKKTAPALPPRSNPKRSTRPP</sequence>
<feature type="compositionally biased region" description="Low complexity" evidence="1">
    <location>
        <begin position="225"/>
        <end position="240"/>
    </location>
</feature>
<feature type="compositionally biased region" description="Polar residues" evidence="1">
    <location>
        <begin position="244"/>
        <end position="259"/>
    </location>
</feature>
<dbReference type="Proteomes" id="UP000054248">
    <property type="component" value="Unassembled WGS sequence"/>
</dbReference>
<dbReference type="EMBL" id="KN823141">
    <property type="protein sequence ID" value="KIO21331.1"/>
    <property type="molecule type" value="Genomic_DNA"/>
</dbReference>
<proteinExistence type="predicted"/>
<feature type="compositionally biased region" description="Basic residues" evidence="1">
    <location>
        <begin position="1"/>
        <end position="10"/>
    </location>
</feature>
<accession>A0A0C3Q9M7</accession>
<name>A0A0C3Q9M7_9AGAM</name>
<feature type="compositionally biased region" description="Polar residues" evidence="1">
    <location>
        <begin position="65"/>
        <end position="89"/>
    </location>
</feature>
<dbReference type="OrthoDB" id="10645407at2759"/>
<keyword evidence="3" id="KW-1185">Reference proteome</keyword>